<evidence type="ECO:0000313" key="3">
    <source>
        <dbReference type="EMBL" id="MDE52128.1"/>
    </source>
</evidence>
<feature type="compositionally biased region" description="Basic and acidic residues" evidence="1">
    <location>
        <begin position="503"/>
        <end position="529"/>
    </location>
</feature>
<dbReference type="InterPro" id="IPR000555">
    <property type="entry name" value="JAMM/MPN+_dom"/>
</dbReference>
<dbReference type="Gene3D" id="3.40.140.10">
    <property type="entry name" value="Cytidine Deaminase, domain 2"/>
    <property type="match status" value="1"/>
</dbReference>
<evidence type="ECO:0000256" key="1">
    <source>
        <dbReference type="SAM" id="MobiDB-lite"/>
    </source>
</evidence>
<proteinExistence type="predicted"/>
<feature type="compositionally biased region" description="Acidic residues" evidence="1">
    <location>
        <begin position="533"/>
        <end position="549"/>
    </location>
</feature>
<dbReference type="AlphaFoldDB" id="A0A6G1SNZ7"/>
<dbReference type="GO" id="GO:0008237">
    <property type="term" value="F:metallopeptidase activity"/>
    <property type="evidence" value="ECO:0007669"/>
    <property type="project" value="InterPro"/>
</dbReference>
<dbReference type="InterPro" id="IPR050242">
    <property type="entry name" value="JAMM_MPN+_peptidase_M67A"/>
</dbReference>
<dbReference type="Pfam" id="PF18755">
    <property type="entry name" value="RAMA"/>
    <property type="match status" value="1"/>
</dbReference>
<dbReference type="PANTHER" id="PTHR10410">
    <property type="entry name" value="EUKARYOTIC TRANSLATION INITIATION FACTOR 3 -RELATED"/>
    <property type="match status" value="1"/>
</dbReference>
<sequence>MDTQPQTSVAAAVDADAASEATYHGSRSASHIGRKPAFGQTCSMKTLLQDGILQAGEKVLTLEYEGRKFYGDLRRDGTIMMRDPDDAPHIYATPVAWANHCCKMLNPESKPLNAWSSIRFKGKRLDSYKLKWYRAQKSNKNNNDNDSPSVNLSMNQQQNNVLMIHNQIATYENPLKNKKLIKSLLINYNMDNDCKRLVAKSLDLSTNPAAYTNSVVISYEQLGTRGPHNTHNPNTMVKCIPFSAVDRIQPFNVTVSTNALLLIDFHSHLVHGEVAGYLAGYWDPGQHVLVISQAFPCKTNLEDEQTATRVDEEIRQDIEKRNLTLVGWYHSHQGKYSNYPTIRDIQTQMEYQITMKESPGGYTPCVGLICSPHDTRTEDDLSPSFQIFWVMPPPEHLGNHYGRPMQMYYSVTRDLFLTQDLLLEMRLLANYYTGNSADMIDFRSTYEHNNKVTNLEKLSGSIKPKLPKDLQESEYPEEPNIWKAAIDHFWKFLKNLVIPPDEGELKSADDPPEESKSQMEDESIEKSIQNEDNQIEEAEKDEEISEGQE</sequence>
<dbReference type="PROSITE" id="PS50249">
    <property type="entry name" value="MPN"/>
    <property type="match status" value="1"/>
</dbReference>
<gene>
    <name evidence="3" type="primary">Mpnd</name>
    <name evidence="3" type="ORF">g.19589</name>
</gene>
<dbReference type="InterPro" id="IPR040843">
    <property type="entry name" value="RAMA"/>
</dbReference>
<dbReference type="CDD" id="cd08067">
    <property type="entry name" value="MPN_2A_DUB"/>
    <property type="match status" value="1"/>
</dbReference>
<dbReference type="Pfam" id="PF01398">
    <property type="entry name" value="JAB"/>
    <property type="match status" value="1"/>
</dbReference>
<protein>
    <submittedName>
        <fullName evidence="3">MPN domain-containing protein</fullName>
    </submittedName>
</protein>
<dbReference type="SUPFAM" id="SSF102712">
    <property type="entry name" value="JAB1/MPN domain"/>
    <property type="match status" value="1"/>
</dbReference>
<feature type="region of interest" description="Disordered" evidence="1">
    <location>
        <begin position="501"/>
        <end position="549"/>
    </location>
</feature>
<accession>A0A6G1SNZ7</accession>
<organism evidence="3">
    <name type="scientific">Aceria tosichella</name>
    <name type="common">wheat curl mite</name>
    <dbReference type="NCBI Taxonomy" id="561515"/>
    <lineage>
        <taxon>Eukaryota</taxon>
        <taxon>Metazoa</taxon>
        <taxon>Ecdysozoa</taxon>
        <taxon>Arthropoda</taxon>
        <taxon>Chelicerata</taxon>
        <taxon>Arachnida</taxon>
        <taxon>Acari</taxon>
        <taxon>Acariformes</taxon>
        <taxon>Trombidiformes</taxon>
        <taxon>Prostigmata</taxon>
        <taxon>Eupodina</taxon>
        <taxon>Eriophyoidea</taxon>
        <taxon>Eriophyidae</taxon>
        <taxon>Eriophyinae</taxon>
        <taxon>Aceriini</taxon>
        <taxon>Aceria</taxon>
    </lineage>
</organism>
<dbReference type="InterPro" id="IPR037518">
    <property type="entry name" value="MPN"/>
</dbReference>
<evidence type="ECO:0000259" key="2">
    <source>
        <dbReference type="PROSITE" id="PS50249"/>
    </source>
</evidence>
<reference evidence="3" key="1">
    <citation type="submission" date="2018-10" db="EMBL/GenBank/DDBJ databases">
        <title>Transcriptome assembly of Aceria tosichella (Wheat curl mite) Type 2.</title>
        <authorList>
            <person name="Scully E.D."/>
            <person name="Geib S.M."/>
            <person name="Palmer N.A."/>
            <person name="Gupta A.K."/>
            <person name="Sarath G."/>
            <person name="Tatineni S."/>
        </authorList>
    </citation>
    <scope>NUCLEOTIDE SEQUENCE</scope>
    <source>
        <strain evidence="3">LincolnNE</strain>
    </source>
</reference>
<name>A0A6G1SNZ7_9ACAR</name>
<dbReference type="EMBL" id="GGYP01007357">
    <property type="protein sequence ID" value="MDE52128.1"/>
    <property type="molecule type" value="Transcribed_RNA"/>
</dbReference>
<feature type="domain" description="MPN" evidence="2">
    <location>
        <begin position="253"/>
        <end position="390"/>
    </location>
</feature>